<evidence type="ECO:0000313" key="7">
    <source>
        <dbReference type="EMBL" id="KAG5684024.1"/>
    </source>
</evidence>
<dbReference type="OrthoDB" id="2133778at2759"/>
<feature type="transmembrane region" description="Helical" evidence="6">
    <location>
        <begin position="229"/>
        <end position="251"/>
    </location>
</feature>
<evidence type="ECO:0000256" key="4">
    <source>
        <dbReference type="ARBA" id="ARBA00023136"/>
    </source>
</evidence>
<evidence type="ECO:0000256" key="2">
    <source>
        <dbReference type="ARBA" id="ARBA00022692"/>
    </source>
</evidence>
<dbReference type="AlphaFoldDB" id="A0A9J6CPZ6"/>
<evidence type="ECO:0000256" key="6">
    <source>
        <dbReference type="SAM" id="Phobius"/>
    </source>
</evidence>
<feature type="transmembrane region" description="Helical" evidence="6">
    <location>
        <begin position="20"/>
        <end position="39"/>
    </location>
</feature>
<comment type="subcellular location">
    <subcellularLocation>
        <location evidence="1">Membrane</location>
        <topology evidence="1">Multi-pass membrane protein</topology>
    </subcellularLocation>
</comment>
<dbReference type="EMBL" id="JADBJN010000001">
    <property type="protein sequence ID" value="KAG5684024.1"/>
    <property type="molecule type" value="Genomic_DNA"/>
</dbReference>
<feature type="transmembrane region" description="Helical" evidence="6">
    <location>
        <begin position="370"/>
        <end position="391"/>
    </location>
</feature>
<feature type="transmembrane region" description="Helical" evidence="6">
    <location>
        <begin position="686"/>
        <end position="711"/>
    </location>
</feature>
<feature type="transmembrane region" description="Helical" evidence="6">
    <location>
        <begin position="512"/>
        <end position="535"/>
    </location>
</feature>
<feature type="transmembrane region" description="Helical" evidence="6">
    <location>
        <begin position="301"/>
        <end position="321"/>
    </location>
</feature>
<comment type="caution">
    <text evidence="7">The sequence shown here is derived from an EMBL/GenBank/DDBJ whole genome shotgun (WGS) entry which is preliminary data.</text>
</comment>
<feature type="transmembrane region" description="Helical" evidence="6">
    <location>
        <begin position="435"/>
        <end position="458"/>
    </location>
</feature>
<keyword evidence="8" id="KW-1185">Reference proteome</keyword>
<feature type="transmembrane region" description="Helical" evidence="6">
    <location>
        <begin position="107"/>
        <end position="133"/>
    </location>
</feature>
<feature type="transmembrane region" description="Helical" evidence="6">
    <location>
        <begin position="51"/>
        <end position="70"/>
    </location>
</feature>
<evidence type="ECO:0000313" key="8">
    <source>
        <dbReference type="Proteomes" id="UP001107558"/>
    </source>
</evidence>
<keyword evidence="4 6" id="KW-0472">Membrane</keyword>
<dbReference type="InterPro" id="IPR036390">
    <property type="entry name" value="WH_DNA-bd_sf"/>
</dbReference>
<sequence length="865" mass="98569">MDESIGPEIPEFAFANLYPALMSSFAIILAGYIAARLNVITNATAQGFHTYVGKFALPSLIFLSLAEIKWDTVNWMFLLAMLISKAIVFFAVMFVSFVVVRPINFGIGGIFAIFCTQSNDFAFGCPIVGALYAQNHPEYLAYIYLMAPISLAILNPIAYILMDIQNLRNKDENEIIESEDRSKSKRKVSMEKFCVIYEAVKSILINPILVMTMFGILASVTIKNGLPTFVISILKSLGDSFAATALFLLGVSMLNDDEHSKSGILMPAILIIVKLLVLPLVTHQTVNIMDAGGNFNETTDLSTFGFLYGTFPSAPGVFTIATEYGIGVNLIASSMVFCTFISAPLMFLSAKMISITDLSVHECIVEYEAIAFHVSLIAIFAAFFILLLFIITKKITRLPHRATCCLLLSQIIASCGIFLWSIVEEQNDLIRHLQFYFFTIGENSTRLWTAILAIILLLMSTRGLCFVQKIWLYFVFIGFALPFLITAILSMTDNILMREKQYQILQFQFSSMQAIISAAILVMCFIVTIGCLVLYRRYCGMLKKSIQTNENSPKHVDSNMVFIIDTLRKRRMTLVENDEISNFSEREIYGSNESGFGSETYQFENVMLSCDKCQSFIQEYQTNEALEPIEFDDDVDLFQAKQHTVLLVLLVCSMFVSFALTMWTVFTEGMSGIYIGISFLEAFLNFGQSLMVFACLVCNTSEVYTIIVNFLRRKFCEKNSHSEIAWDDLPDDTKIICKQFVTFHLKQCCAVITRDKRWRMKIYNQVFYGTEFVDYLTEAVIFAAFLDFTAGSHERHHEHLEEELMLLEEEERHAIRVIKESIRIAEDHGDYEVKHRLHHKLSRVKAKYHRRREELLRGYEYSYRY</sequence>
<gene>
    <name evidence="7" type="ORF">PVAND_013277</name>
</gene>
<reference evidence="7" key="1">
    <citation type="submission" date="2021-03" db="EMBL/GenBank/DDBJ databases">
        <title>Chromosome level genome of the anhydrobiotic midge Polypedilum vanderplanki.</title>
        <authorList>
            <person name="Yoshida Y."/>
            <person name="Kikawada T."/>
            <person name="Gusev O."/>
        </authorList>
    </citation>
    <scope>NUCLEOTIDE SEQUENCE</scope>
    <source>
        <strain evidence="7">NIAS01</strain>
        <tissue evidence="7">Whole body or cell culture</tissue>
    </source>
</reference>
<feature type="transmembrane region" description="Helical" evidence="6">
    <location>
        <begin position="645"/>
        <end position="666"/>
    </location>
</feature>
<dbReference type="GO" id="GO:0055085">
    <property type="term" value="P:transmembrane transport"/>
    <property type="evidence" value="ECO:0007669"/>
    <property type="project" value="InterPro"/>
</dbReference>
<keyword evidence="5" id="KW-0175">Coiled coil</keyword>
<evidence type="ECO:0000256" key="5">
    <source>
        <dbReference type="SAM" id="Coils"/>
    </source>
</evidence>
<dbReference type="PANTHER" id="PTHR22829:SF5">
    <property type="entry name" value="INTEGRAL MEMBRANE PROTEIN GPR155"/>
    <property type="match status" value="1"/>
</dbReference>
<dbReference type="Pfam" id="PF03547">
    <property type="entry name" value="Mem_trans"/>
    <property type="match status" value="1"/>
</dbReference>
<feature type="transmembrane region" description="Helical" evidence="6">
    <location>
        <begin position="193"/>
        <end position="217"/>
    </location>
</feature>
<feature type="transmembrane region" description="Helical" evidence="6">
    <location>
        <begin position="470"/>
        <end position="492"/>
    </location>
</feature>
<dbReference type="InterPro" id="IPR051832">
    <property type="entry name" value="mTOR-Rac_regulators"/>
</dbReference>
<evidence type="ECO:0000256" key="1">
    <source>
        <dbReference type="ARBA" id="ARBA00004141"/>
    </source>
</evidence>
<accession>A0A9J6CPZ6</accession>
<dbReference type="GO" id="GO:0016020">
    <property type="term" value="C:membrane"/>
    <property type="evidence" value="ECO:0007669"/>
    <property type="project" value="UniProtKB-SubCell"/>
</dbReference>
<organism evidence="7 8">
    <name type="scientific">Polypedilum vanderplanki</name>
    <name type="common">Sleeping chironomid midge</name>
    <dbReference type="NCBI Taxonomy" id="319348"/>
    <lineage>
        <taxon>Eukaryota</taxon>
        <taxon>Metazoa</taxon>
        <taxon>Ecdysozoa</taxon>
        <taxon>Arthropoda</taxon>
        <taxon>Hexapoda</taxon>
        <taxon>Insecta</taxon>
        <taxon>Pterygota</taxon>
        <taxon>Neoptera</taxon>
        <taxon>Endopterygota</taxon>
        <taxon>Diptera</taxon>
        <taxon>Nematocera</taxon>
        <taxon>Chironomoidea</taxon>
        <taxon>Chironomidae</taxon>
        <taxon>Chironominae</taxon>
        <taxon>Polypedilum</taxon>
        <taxon>Polypedilum</taxon>
    </lineage>
</organism>
<feature type="transmembrane region" description="Helical" evidence="6">
    <location>
        <begin position="263"/>
        <end position="281"/>
    </location>
</feature>
<feature type="transmembrane region" description="Helical" evidence="6">
    <location>
        <begin position="139"/>
        <end position="161"/>
    </location>
</feature>
<dbReference type="GO" id="GO:0030514">
    <property type="term" value="P:negative regulation of BMP signaling pathway"/>
    <property type="evidence" value="ECO:0007669"/>
    <property type="project" value="TreeGrafter"/>
</dbReference>
<dbReference type="Proteomes" id="UP001107558">
    <property type="component" value="Chromosome 1"/>
</dbReference>
<dbReference type="PANTHER" id="PTHR22829">
    <property type="entry name" value="DEP DOMAIN PROTEIN"/>
    <property type="match status" value="1"/>
</dbReference>
<protein>
    <recommendedName>
        <fullName evidence="9">Integral membrane protein</fullName>
    </recommendedName>
</protein>
<evidence type="ECO:0000256" key="3">
    <source>
        <dbReference type="ARBA" id="ARBA00022989"/>
    </source>
</evidence>
<proteinExistence type="predicted"/>
<keyword evidence="2 6" id="KW-0812">Transmembrane</keyword>
<dbReference type="Gene3D" id="1.20.1070.10">
    <property type="entry name" value="Rhodopsin 7-helix transmembrane proteins"/>
    <property type="match status" value="1"/>
</dbReference>
<feature type="coiled-coil region" evidence="5">
    <location>
        <begin position="790"/>
        <end position="817"/>
    </location>
</feature>
<keyword evidence="3 6" id="KW-1133">Transmembrane helix</keyword>
<feature type="transmembrane region" description="Helical" evidence="6">
    <location>
        <begin position="403"/>
        <end position="423"/>
    </location>
</feature>
<feature type="transmembrane region" description="Helical" evidence="6">
    <location>
        <begin position="328"/>
        <end position="350"/>
    </location>
</feature>
<dbReference type="SUPFAM" id="SSF46785">
    <property type="entry name" value="Winged helix' DNA-binding domain"/>
    <property type="match status" value="1"/>
</dbReference>
<feature type="transmembrane region" description="Helical" evidence="6">
    <location>
        <begin position="76"/>
        <end position="100"/>
    </location>
</feature>
<evidence type="ECO:0008006" key="9">
    <source>
        <dbReference type="Google" id="ProtNLM"/>
    </source>
</evidence>
<name>A0A9J6CPZ6_POLVA</name>
<dbReference type="InterPro" id="IPR004776">
    <property type="entry name" value="Mem_transp_PIN-like"/>
</dbReference>